<evidence type="ECO:0000313" key="2">
    <source>
        <dbReference type="EMBL" id="KIJ22377.1"/>
    </source>
</evidence>
<keyword evidence="3" id="KW-1185">Reference proteome</keyword>
<evidence type="ECO:0000259" key="1">
    <source>
        <dbReference type="Pfam" id="PF22998"/>
    </source>
</evidence>
<dbReference type="HOGENOM" id="CLU_2251755_0_0_1"/>
<feature type="domain" description="LYC1 C-terminal" evidence="1">
    <location>
        <begin position="6"/>
        <end position="75"/>
    </location>
</feature>
<dbReference type="AlphaFoldDB" id="A0A0C9U0A5"/>
<organism evidence="2 3">
    <name type="scientific">Sphaerobolus stellatus (strain SS14)</name>
    <dbReference type="NCBI Taxonomy" id="990650"/>
    <lineage>
        <taxon>Eukaryota</taxon>
        <taxon>Fungi</taxon>
        <taxon>Dikarya</taxon>
        <taxon>Basidiomycota</taxon>
        <taxon>Agaricomycotina</taxon>
        <taxon>Agaricomycetes</taxon>
        <taxon>Phallomycetidae</taxon>
        <taxon>Geastrales</taxon>
        <taxon>Sphaerobolaceae</taxon>
        <taxon>Sphaerobolus</taxon>
    </lineage>
</organism>
<evidence type="ECO:0000313" key="3">
    <source>
        <dbReference type="Proteomes" id="UP000054279"/>
    </source>
</evidence>
<name>A0A0C9U0A5_SPHS4</name>
<dbReference type="Proteomes" id="UP000054279">
    <property type="component" value="Unassembled WGS sequence"/>
</dbReference>
<proteinExistence type="predicted"/>
<protein>
    <recommendedName>
        <fullName evidence="1">LYC1 C-terminal domain-containing protein</fullName>
    </recommendedName>
</protein>
<accession>A0A0C9U0A5</accession>
<reference evidence="2 3" key="1">
    <citation type="submission" date="2014-06" db="EMBL/GenBank/DDBJ databases">
        <title>Evolutionary Origins and Diversification of the Mycorrhizal Mutualists.</title>
        <authorList>
            <consortium name="DOE Joint Genome Institute"/>
            <consortium name="Mycorrhizal Genomics Consortium"/>
            <person name="Kohler A."/>
            <person name="Kuo A."/>
            <person name="Nagy L.G."/>
            <person name="Floudas D."/>
            <person name="Copeland A."/>
            <person name="Barry K.W."/>
            <person name="Cichocki N."/>
            <person name="Veneault-Fourrey C."/>
            <person name="LaButti K."/>
            <person name="Lindquist E.A."/>
            <person name="Lipzen A."/>
            <person name="Lundell T."/>
            <person name="Morin E."/>
            <person name="Murat C."/>
            <person name="Riley R."/>
            <person name="Ohm R."/>
            <person name="Sun H."/>
            <person name="Tunlid A."/>
            <person name="Henrissat B."/>
            <person name="Grigoriev I.V."/>
            <person name="Hibbett D.S."/>
            <person name="Martin F."/>
        </authorList>
    </citation>
    <scope>NUCLEOTIDE SEQUENCE [LARGE SCALE GENOMIC DNA]</scope>
    <source>
        <strain evidence="2 3">SS14</strain>
    </source>
</reference>
<dbReference type="EMBL" id="KN838325">
    <property type="protein sequence ID" value="KIJ22377.1"/>
    <property type="molecule type" value="Genomic_DNA"/>
</dbReference>
<dbReference type="Pfam" id="PF22998">
    <property type="entry name" value="GNAT_LYC1-like"/>
    <property type="match status" value="1"/>
</dbReference>
<gene>
    <name evidence="2" type="ORF">M422DRAFT_277213</name>
</gene>
<dbReference type="OrthoDB" id="2020070at2759"/>
<dbReference type="InterPro" id="IPR055100">
    <property type="entry name" value="GNAT_LYC1-like"/>
</dbReference>
<sequence length="104" mass="12151">MRAVPQTFRFVLSAIMQAAKENECGSIEIWNLDSQLEAEAAKLGGKNALRQEHLPSLAWYGPEDSEVVRFLFNERVFSMELPEFLVCDYVEFSEFWYYVFARDK</sequence>